<proteinExistence type="predicted"/>
<keyword evidence="1" id="KW-1133">Transmembrane helix</keyword>
<evidence type="ECO:0000256" key="1">
    <source>
        <dbReference type="SAM" id="Phobius"/>
    </source>
</evidence>
<feature type="transmembrane region" description="Helical" evidence="1">
    <location>
        <begin position="187"/>
        <end position="206"/>
    </location>
</feature>
<feature type="transmembrane region" description="Helical" evidence="1">
    <location>
        <begin position="102"/>
        <end position="123"/>
    </location>
</feature>
<feature type="transmembrane region" description="Helical" evidence="1">
    <location>
        <begin position="62"/>
        <end position="82"/>
    </location>
</feature>
<protein>
    <recommendedName>
        <fullName evidence="4">Gustatory receptor</fullName>
    </recommendedName>
</protein>
<gene>
    <name evidence="2" type="ORF">HHI36_013014</name>
</gene>
<keyword evidence="1" id="KW-0472">Membrane</keyword>
<name>A0ABD2NFW8_9CUCU</name>
<keyword evidence="1" id="KW-0812">Transmembrane</keyword>
<evidence type="ECO:0000313" key="2">
    <source>
        <dbReference type="EMBL" id="KAL3277668.1"/>
    </source>
</evidence>
<evidence type="ECO:0000313" key="3">
    <source>
        <dbReference type="Proteomes" id="UP001516400"/>
    </source>
</evidence>
<keyword evidence="3" id="KW-1185">Reference proteome</keyword>
<evidence type="ECO:0008006" key="4">
    <source>
        <dbReference type="Google" id="ProtNLM"/>
    </source>
</evidence>
<dbReference type="EMBL" id="JABFTP020000103">
    <property type="protein sequence ID" value="KAL3277668.1"/>
    <property type="molecule type" value="Genomic_DNA"/>
</dbReference>
<feature type="transmembrane region" description="Helical" evidence="1">
    <location>
        <begin position="160"/>
        <end position="181"/>
    </location>
</feature>
<dbReference type="AlphaFoldDB" id="A0ABD2NFW8"/>
<comment type="caution">
    <text evidence="2">The sequence shown here is derived from an EMBL/GenBank/DDBJ whole genome shotgun (WGS) entry which is preliminary data.</text>
</comment>
<dbReference type="Proteomes" id="UP001516400">
    <property type="component" value="Unassembled WGS sequence"/>
</dbReference>
<reference evidence="2 3" key="1">
    <citation type="journal article" date="2021" name="BMC Biol.">
        <title>Horizontally acquired antibacterial genes associated with adaptive radiation of ladybird beetles.</title>
        <authorList>
            <person name="Li H.S."/>
            <person name="Tang X.F."/>
            <person name="Huang Y.H."/>
            <person name="Xu Z.Y."/>
            <person name="Chen M.L."/>
            <person name="Du X.Y."/>
            <person name="Qiu B.Y."/>
            <person name="Chen P.T."/>
            <person name="Zhang W."/>
            <person name="Slipinski A."/>
            <person name="Escalona H.E."/>
            <person name="Waterhouse R.M."/>
            <person name="Zwick A."/>
            <person name="Pang H."/>
        </authorList>
    </citation>
    <scope>NUCLEOTIDE SEQUENCE [LARGE SCALE GENOMIC DNA]</scope>
    <source>
        <strain evidence="2">SYSU2018</strain>
    </source>
</reference>
<organism evidence="2 3">
    <name type="scientific">Cryptolaemus montrouzieri</name>
    <dbReference type="NCBI Taxonomy" id="559131"/>
    <lineage>
        <taxon>Eukaryota</taxon>
        <taxon>Metazoa</taxon>
        <taxon>Ecdysozoa</taxon>
        <taxon>Arthropoda</taxon>
        <taxon>Hexapoda</taxon>
        <taxon>Insecta</taxon>
        <taxon>Pterygota</taxon>
        <taxon>Neoptera</taxon>
        <taxon>Endopterygota</taxon>
        <taxon>Coleoptera</taxon>
        <taxon>Polyphaga</taxon>
        <taxon>Cucujiformia</taxon>
        <taxon>Coccinelloidea</taxon>
        <taxon>Coccinellidae</taxon>
        <taxon>Scymninae</taxon>
        <taxon>Scymnini</taxon>
        <taxon>Cryptolaemus</taxon>
    </lineage>
</organism>
<sequence length="271" mass="31985">MSLYFKELHPKKVILSTKEFAAGVNHRCLNCWFSDLSCFIMQVQGVRGYCTHKNKGHKGSTVFVYCPIINVPVTILICLNMIDEMLNLLSSFQYLVQDVKFIINFFDALFTFLTNVENILVLFGTHNRIRELNFLSEIIQNKKYRGLLNMDERDYKKNKILNIHIIIVITFSLTKVFILYFAKSYHYSSIFIMLKLAYFHYIDFLFMDAIIDKLTILESIYANAGKSFNCHIERLRRMKGFRNEDNLLNNIKLVGELYTDMKKWFIYASFI</sequence>
<accession>A0ABD2NFW8</accession>